<evidence type="ECO:0000256" key="4">
    <source>
        <dbReference type="ARBA" id="ARBA00023186"/>
    </source>
</evidence>
<evidence type="ECO:0000313" key="7">
    <source>
        <dbReference type="Proteomes" id="UP001142648"/>
    </source>
</evidence>
<dbReference type="GO" id="GO:0016787">
    <property type="term" value="F:hydrolase activity"/>
    <property type="evidence" value="ECO:0007669"/>
    <property type="project" value="UniProtKB-KW"/>
</dbReference>
<dbReference type="PANTHER" id="PTHR43087:SF1">
    <property type="entry name" value="LAO_AO TRANSPORT SYSTEM ATPASE"/>
    <property type="match status" value="1"/>
</dbReference>
<keyword evidence="1" id="KW-0547">Nucleotide-binding</keyword>
<dbReference type="Proteomes" id="UP001142648">
    <property type="component" value="Unassembled WGS sequence"/>
</dbReference>
<dbReference type="InterPro" id="IPR052040">
    <property type="entry name" value="GTPase/Isobutyryl-CoA_mutase"/>
</dbReference>
<evidence type="ECO:0000256" key="2">
    <source>
        <dbReference type="ARBA" id="ARBA00022801"/>
    </source>
</evidence>
<proteinExistence type="predicted"/>
<feature type="domain" description="AAA+ ATPase" evidence="5">
    <location>
        <begin position="30"/>
        <end position="211"/>
    </location>
</feature>
<dbReference type="AlphaFoldDB" id="A0A9X3A6N0"/>
<keyword evidence="7" id="KW-1185">Reference proteome</keyword>
<evidence type="ECO:0000256" key="1">
    <source>
        <dbReference type="ARBA" id="ARBA00022741"/>
    </source>
</evidence>
<dbReference type="InterPro" id="IPR003593">
    <property type="entry name" value="AAA+_ATPase"/>
</dbReference>
<dbReference type="Pfam" id="PF03308">
    <property type="entry name" value="MeaB"/>
    <property type="match status" value="1"/>
</dbReference>
<name>A0A9X3A6N0_9SPHN</name>
<dbReference type="RefSeq" id="WP_259960284.1">
    <property type="nucleotide sequence ID" value="NZ_JAOAMV010000001.1"/>
</dbReference>
<evidence type="ECO:0000313" key="6">
    <source>
        <dbReference type="EMBL" id="MCT2557506.1"/>
    </source>
</evidence>
<evidence type="ECO:0000259" key="5">
    <source>
        <dbReference type="SMART" id="SM00382"/>
    </source>
</evidence>
<sequence>MSLGRAITEIENGSVLGVELGIAAADPAVPIRTLGVTGPPGAGKSTLINALISELLPDFGRIGVLTVDPSSPVSGGAILGDRVRMSAHSANQNVFIRSLAARGHLGGVTRATRSVIELLGAAGMDLAIVETVGTGQSEVEVAELTDLRIMVCAPGMGDGMQAIKAGILEVADILVVNKADLPDADRTTNFLKGMLMHRGHTERRVAIKVSTLRSEGLVELAAAVRDRLGEANGAVLQPSCEIHDARMRLARDAAELLAAQLLEGRDPQVKTLVQRSAEGTLSRNDAAREAIRIMAHMTA</sequence>
<dbReference type="SUPFAM" id="SSF52540">
    <property type="entry name" value="P-loop containing nucleoside triphosphate hydrolases"/>
    <property type="match status" value="1"/>
</dbReference>
<dbReference type="Gene3D" id="3.40.50.300">
    <property type="entry name" value="P-loop containing nucleotide triphosphate hydrolases"/>
    <property type="match status" value="1"/>
</dbReference>
<keyword evidence="2" id="KW-0378">Hydrolase</keyword>
<comment type="caution">
    <text evidence="6">The sequence shown here is derived from an EMBL/GenBank/DDBJ whole genome shotgun (WGS) entry which is preliminary data.</text>
</comment>
<keyword evidence="4" id="KW-0143">Chaperone</keyword>
<dbReference type="GO" id="GO:0005525">
    <property type="term" value="F:GTP binding"/>
    <property type="evidence" value="ECO:0007669"/>
    <property type="project" value="UniProtKB-KW"/>
</dbReference>
<protein>
    <recommendedName>
        <fullName evidence="5">AAA+ ATPase domain-containing protein</fullName>
    </recommendedName>
</protein>
<dbReference type="EMBL" id="JAOAMV010000001">
    <property type="protein sequence ID" value="MCT2557506.1"/>
    <property type="molecule type" value="Genomic_DNA"/>
</dbReference>
<organism evidence="6 7">
    <name type="scientific">Tsuneonella litorea</name>
    <dbReference type="NCBI Taxonomy" id="2976475"/>
    <lineage>
        <taxon>Bacteria</taxon>
        <taxon>Pseudomonadati</taxon>
        <taxon>Pseudomonadota</taxon>
        <taxon>Alphaproteobacteria</taxon>
        <taxon>Sphingomonadales</taxon>
        <taxon>Erythrobacteraceae</taxon>
        <taxon>Tsuneonella</taxon>
    </lineage>
</organism>
<accession>A0A9X3A6N0</accession>
<evidence type="ECO:0000256" key="3">
    <source>
        <dbReference type="ARBA" id="ARBA00023134"/>
    </source>
</evidence>
<reference evidence="6" key="1">
    <citation type="submission" date="2022-09" db="EMBL/GenBank/DDBJ databases">
        <title>The genome sequence of Tsuneonella sp. YG55.</title>
        <authorList>
            <person name="Liu Y."/>
        </authorList>
    </citation>
    <scope>NUCLEOTIDE SEQUENCE</scope>
    <source>
        <strain evidence="6">YG55</strain>
    </source>
</reference>
<keyword evidence="3" id="KW-0342">GTP-binding</keyword>
<dbReference type="InterPro" id="IPR027417">
    <property type="entry name" value="P-loop_NTPase"/>
</dbReference>
<dbReference type="PANTHER" id="PTHR43087">
    <property type="entry name" value="LYSINE/ARGININE/ORNITHINE TRANSPORT SYSTEM KINASE"/>
    <property type="match status" value="1"/>
</dbReference>
<gene>
    <name evidence="6" type="ORF">N0B51_00780</name>
</gene>
<dbReference type="SMART" id="SM00382">
    <property type="entry name" value="AAA"/>
    <property type="match status" value="1"/>
</dbReference>